<evidence type="ECO:0000256" key="3">
    <source>
        <dbReference type="ARBA" id="ARBA00023027"/>
    </source>
</evidence>
<dbReference type="Proteomes" id="UP000095651">
    <property type="component" value="Unassembled WGS sequence"/>
</dbReference>
<comment type="catalytic activity">
    <reaction evidence="7">
        <text>glycerol + NAD(+) = dihydroxyacetone + NADH + H(+)</text>
        <dbReference type="Rhea" id="RHEA:13769"/>
        <dbReference type="ChEBI" id="CHEBI:15378"/>
        <dbReference type="ChEBI" id="CHEBI:16016"/>
        <dbReference type="ChEBI" id="CHEBI:17754"/>
        <dbReference type="ChEBI" id="CHEBI:57540"/>
        <dbReference type="ChEBI" id="CHEBI:57945"/>
        <dbReference type="EC" id="1.1.1.6"/>
    </reaction>
</comment>
<name>A0A174G220_9FIRM</name>
<evidence type="ECO:0000256" key="2">
    <source>
        <dbReference type="ARBA" id="ARBA00023002"/>
    </source>
</evidence>
<dbReference type="GO" id="GO:0008888">
    <property type="term" value="F:glycerol dehydrogenase (NAD+) activity"/>
    <property type="evidence" value="ECO:0007669"/>
    <property type="project" value="UniProtKB-EC"/>
</dbReference>
<organism evidence="12 13">
    <name type="scientific">Hungatella hathewayi</name>
    <dbReference type="NCBI Taxonomy" id="154046"/>
    <lineage>
        <taxon>Bacteria</taxon>
        <taxon>Bacillati</taxon>
        <taxon>Bacillota</taxon>
        <taxon>Clostridia</taxon>
        <taxon>Lachnospirales</taxon>
        <taxon>Lachnospiraceae</taxon>
        <taxon>Hungatella</taxon>
    </lineage>
</organism>
<dbReference type="PIRSF" id="PIRSF000112">
    <property type="entry name" value="Glycerol_dehydrogenase"/>
    <property type="match status" value="1"/>
</dbReference>
<keyword evidence="2 12" id="KW-0560">Oxidoreductase</keyword>
<evidence type="ECO:0000313" key="12">
    <source>
        <dbReference type="EMBL" id="CUO55166.1"/>
    </source>
</evidence>
<feature type="binding site" evidence="8">
    <location>
        <position position="270"/>
    </location>
    <ligand>
        <name>glycerol</name>
        <dbReference type="ChEBI" id="CHEBI:17754"/>
    </ligand>
</feature>
<dbReference type="Pfam" id="PF00465">
    <property type="entry name" value="Fe-ADH"/>
    <property type="match status" value="1"/>
</dbReference>
<keyword evidence="8" id="KW-0862">Zinc</keyword>
<feature type="binding site" evidence="10">
    <location>
        <begin position="93"/>
        <end position="97"/>
    </location>
    <ligand>
        <name>NAD(+)</name>
        <dbReference type="ChEBI" id="CHEBI:57540"/>
    </ligand>
</feature>
<evidence type="ECO:0000259" key="11">
    <source>
        <dbReference type="Pfam" id="PF00465"/>
    </source>
</evidence>
<dbReference type="NCBIfam" id="NF006941">
    <property type="entry name" value="PRK09423.1"/>
    <property type="match status" value="1"/>
</dbReference>
<dbReference type="EC" id="1.1.1.6" evidence="5"/>
<accession>A0A174G220</accession>
<feature type="binding site" evidence="8">
    <location>
        <position position="253"/>
    </location>
    <ligand>
        <name>glycerol</name>
        <dbReference type="ChEBI" id="CHEBI:17754"/>
    </ligand>
</feature>
<dbReference type="EMBL" id="CYZE01000008">
    <property type="protein sequence ID" value="CUO55166.1"/>
    <property type="molecule type" value="Genomic_DNA"/>
</dbReference>
<feature type="binding site" evidence="10">
    <location>
        <position position="130"/>
    </location>
    <ligand>
        <name>NAD(+)</name>
        <dbReference type="ChEBI" id="CHEBI:57540"/>
    </ligand>
</feature>
<feature type="binding site" evidence="9">
    <location>
        <position position="120"/>
    </location>
    <ligand>
        <name>glycerol</name>
        <dbReference type="ChEBI" id="CHEBI:17754"/>
    </ligand>
</feature>
<sequence length="356" mass="38739">MRRVIDAPSTYIQGPGEIKKLAEHYRSIGEGEVLLIMDRFVHDVYRDAAAESFEKEEISWKEEVFTGECCEPEITRLAGLAENCGAVFGIGGGKVQDTAKAAGHYSGKPVILVPTAVSTDAPCSRIAVLYQEDGTFDRYLSLKRNPDLIILDTEIIAHAPVRLFTAGMGDAISTYYEAFACRRNGAATRAGGSVSIAAEALAKACLDTVLTYGEQARKDVENRLCTEAVENIVEANTYLSGIGFESGGLACAHALHNGLALLPELSSVMHGEKVAFCTLVQMVLEGRPEEEISKIRGFCRKVGLPVSLEDMHAGEIPEHRLFEAAARSCSPEETMRNIGRDVEPEEVVRVMKRLSK</sequence>
<evidence type="ECO:0000256" key="8">
    <source>
        <dbReference type="PIRSR" id="PIRSR000112-1"/>
    </source>
</evidence>
<dbReference type="AlphaFoldDB" id="A0A174G220"/>
<evidence type="ECO:0000256" key="7">
    <source>
        <dbReference type="ARBA" id="ARBA00049006"/>
    </source>
</evidence>
<evidence type="ECO:0000256" key="1">
    <source>
        <dbReference type="ARBA" id="ARBA00022723"/>
    </source>
</evidence>
<evidence type="ECO:0000256" key="10">
    <source>
        <dbReference type="PIRSR" id="PIRSR000112-3"/>
    </source>
</evidence>
<dbReference type="Gene3D" id="3.40.50.1970">
    <property type="match status" value="1"/>
</dbReference>
<proteinExistence type="predicted"/>
<dbReference type="GO" id="GO:0046872">
    <property type="term" value="F:metal ion binding"/>
    <property type="evidence" value="ECO:0007669"/>
    <property type="project" value="UniProtKB-KW"/>
</dbReference>
<dbReference type="InterPro" id="IPR001670">
    <property type="entry name" value="ADH_Fe/GldA"/>
</dbReference>
<comment type="pathway">
    <text evidence="4">Polyol metabolism; glycerol fermentation; glycerone phosphate from glycerol (oxidative route): step 1/2.</text>
</comment>
<evidence type="ECO:0000256" key="9">
    <source>
        <dbReference type="PIRSR" id="PIRSR000112-2"/>
    </source>
</evidence>
<dbReference type="InterPro" id="IPR016205">
    <property type="entry name" value="Glycerol_DH"/>
</dbReference>
<reference evidence="12 13" key="1">
    <citation type="submission" date="2015-09" db="EMBL/GenBank/DDBJ databases">
        <authorList>
            <consortium name="Pathogen Informatics"/>
        </authorList>
    </citation>
    <scope>NUCLEOTIDE SEQUENCE [LARGE SCALE GENOMIC DNA]</scope>
    <source>
        <strain evidence="12 13">2789STDY5608850</strain>
    </source>
</reference>
<feature type="binding site" evidence="10">
    <location>
        <position position="124"/>
    </location>
    <ligand>
        <name>NAD(+)</name>
        <dbReference type="ChEBI" id="CHEBI:57540"/>
    </ligand>
</feature>
<keyword evidence="1 8" id="KW-0479">Metal-binding</keyword>
<feature type="domain" description="Alcohol dehydrogenase iron-type/glycerol dehydrogenase GldA" evidence="11">
    <location>
        <begin position="8"/>
        <end position="153"/>
    </location>
</feature>
<dbReference type="RefSeq" id="WP_055656626.1">
    <property type="nucleotide sequence ID" value="NZ_CABIXC010000008.1"/>
</dbReference>
<protein>
    <recommendedName>
        <fullName evidence="6">Glycerol dehydrogenase</fullName>
        <ecNumber evidence="5">1.1.1.6</ecNumber>
    </recommendedName>
</protein>
<dbReference type="PANTHER" id="PTHR43616:SF5">
    <property type="entry name" value="GLYCEROL DEHYDROGENASE 1"/>
    <property type="match status" value="1"/>
</dbReference>
<comment type="cofactor">
    <cofactor evidence="8">
        <name>Zn(2+)</name>
        <dbReference type="ChEBI" id="CHEBI:29105"/>
    </cofactor>
    <text evidence="8">Binds 1 zinc ion per subunit.</text>
</comment>
<dbReference type="CDD" id="cd08170">
    <property type="entry name" value="GlyDH"/>
    <property type="match status" value="1"/>
</dbReference>
<evidence type="ECO:0000256" key="4">
    <source>
        <dbReference type="ARBA" id="ARBA00037918"/>
    </source>
</evidence>
<feature type="binding site" evidence="8">
    <location>
        <position position="170"/>
    </location>
    <ligand>
        <name>glycerol</name>
        <dbReference type="ChEBI" id="CHEBI:17754"/>
    </ligand>
</feature>
<gene>
    <name evidence="12" type="primary">gldA</name>
    <name evidence="12" type="ORF">ERS852407_03165</name>
</gene>
<evidence type="ECO:0000313" key="13">
    <source>
        <dbReference type="Proteomes" id="UP000095651"/>
    </source>
</evidence>
<dbReference type="SUPFAM" id="SSF56796">
    <property type="entry name" value="Dehydroquinate synthase-like"/>
    <property type="match status" value="1"/>
</dbReference>
<dbReference type="PANTHER" id="PTHR43616">
    <property type="entry name" value="GLYCEROL DEHYDROGENASE"/>
    <property type="match status" value="1"/>
</dbReference>
<evidence type="ECO:0000256" key="5">
    <source>
        <dbReference type="ARBA" id="ARBA00039147"/>
    </source>
</evidence>
<feature type="binding site" evidence="10">
    <location>
        <begin position="115"/>
        <end position="118"/>
    </location>
    <ligand>
        <name>NAD(+)</name>
        <dbReference type="ChEBI" id="CHEBI:57540"/>
    </ligand>
</feature>
<evidence type="ECO:0000256" key="6">
    <source>
        <dbReference type="ARBA" id="ARBA00040132"/>
    </source>
</evidence>
<keyword evidence="3 10" id="KW-0520">NAD</keyword>
<dbReference type="Gene3D" id="1.20.1090.10">
    <property type="entry name" value="Dehydroquinate synthase-like - alpha domain"/>
    <property type="match status" value="1"/>
</dbReference>